<dbReference type="Gene3D" id="3.40.1800.10">
    <property type="entry name" value="His-Me finger endonucleases"/>
    <property type="match status" value="1"/>
</dbReference>
<keyword evidence="1" id="KW-0540">Nuclease</keyword>
<dbReference type="Proteomes" id="UP000307884">
    <property type="component" value="Segment"/>
</dbReference>
<organism evidence="1 2">
    <name type="scientific">Hafnia phage vB_HpaA_yong1</name>
    <dbReference type="NCBI Taxonomy" id="2562199"/>
    <lineage>
        <taxon>Viruses</taxon>
        <taxon>Duplodnaviria</taxon>
        <taxon>Heunggongvirae</taxon>
        <taxon>Uroviricota</taxon>
        <taxon>Caudoviricetes</taxon>
        <taxon>Autographivirales</taxon>
        <taxon>Autotranscriptaviridae</taxon>
        <taxon>Studiervirinae</taxon>
        <taxon>Kayfunavirus</taxon>
        <taxon>Kayfunavirus yong1</taxon>
    </lineage>
</organism>
<keyword evidence="1" id="KW-0255">Endonuclease</keyword>
<evidence type="ECO:0000313" key="2">
    <source>
        <dbReference type="Proteomes" id="UP000307884"/>
    </source>
</evidence>
<protein>
    <submittedName>
        <fullName evidence="1">Endonuclease</fullName>
    </submittedName>
</protein>
<dbReference type="InterPro" id="IPR044925">
    <property type="entry name" value="His-Me_finger_sf"/>
</dbReference>
<evidence type="ECO:0000313" key="1">
    <source>
        <dbReference type="EMBL" id="QBQ73019.1"/>
    </source>
</evidence>
<dbReference type="GO" id="GO:0004519">
    <property type="term" value="F:endonuclease activity"/>
    <property type="evidence" value="ECO:0007669"/>
    <property type="project" value="UniProtKB-KW"/>
</dbReference>
<dbReference type="InterPro" id="IPR004211">
    <property type="entry name" value="Endonuclease_7"/>
</dbReference>
<sequence length="146" mass="16616">MVHDKCGLEFREGAKGSCLNCRRIAKLVKKGLSVEEARLVEPRGKKVIKDKDWKKNSQLKYLYGIDLERFNEMRKEANYQCQICGCHESESTGGTLCVDHNHETGEVRGLLCRHCNKSLGGFKDSREILLNAAKYLEDTCRLSHKA</sequence>
<dbReference type="SUPFAM" id="SSF54060">
    <property type="entry name" value="His-Me finger endonucleases"/>
    <property type="match status" value="1"/>
</dbReference>
<accession>A0A482MHA3</accession>
<dbReference type="EMBL" id="MK610268">
    <property type="protein sequence ID" value="QBQ73019.1"/>
    <property type="molecule type" value="Genomic_DNA"/>
</dbReference>
<reference evidence="1 2" key="1">
    <citation type="submission" date="2019-03" db="EMBL/GenBank/DDBJ databases">
        <authorList>
            <person name="Sun Z."/>
            <person name="Li D."/>
            <person name="Lin W."/>
        </authorList>
    </citation>
    <scope>NUCLEOTIDE SEQUENCE [LARGE SCALE GENOMIC DNA]</scope>
</reference>
<keyword evidence="1" id="KW-0378">Hydrolase</keyword>
<keyword evidence="2" id="KW-1185">Reference proteome</keyword>
<name>A0A482MHA3_9CAUD</name>
<dbReference type="Pfam" id="PF02945">
    <property type="entry name" value="Endonuclease_7"/>
    <property type="match status" value="1"/>
</dbReference>
<proteinExistence type="predicted"/>
<dbReference type="InterPro" id="IPR038563">
    <property type="entry name" value="Endonuclease_7_sf"/>
</dbReference>